<protein>
    <submittedName>
        <fullName evidence="3">Uncharacterized protein</fullName>
    </submittedName>
</protein>
<organism evidence="3 4">
    <name type="scientific">Puccinia striiformis</name>
    <dbReference type="NCBI Taxonomy" id="27350"/>
    <lineage>
        <taxon>Eukaryota</taxon>
        <taxon>Fungi</taxon>
        <taxon>Dikarya</taxon>
        <taxon>Basidiomycota</taxon>
        <taxon>Pucciniomycotina</taxon>
        <taxon>Pucciniomycetes</taxon>
        <taxon>Pucciniales</taxon>
        <taxon>Pucciniaceae</taxon>
        <taxon>Puccinia</taxon>
    </lineage>
</organism>
<sequence length="73" mass="7875">MHARTLRTWTSLLLTILIGLIPSSNAMALETDGAPSVVIHGTGPVVKDVDNDDGERSEESLQYANSKLPQQNT</sequence>
<feature type="region of interest" description="Disordered" evidence="1">
    <location>
        <begin position="43"/>
        <end position="73"/>
    </location>
</feature>
<keyword evidence="2" id="KW-0732">Signal</keyword>
<proteinExistence type="predicted"/>
<evidence type="ECO:0000313" key="3">
    <source>
        <dbReference type="EMBL" id="POW06801.1"/>
    </source>
</evidence>
<dbReference type="AlphaFoldDB" id="A0A2S4VBB1"/>
<reference evidence="3 4" key="1">
    <citation type="submission" date="2017-12" db="EMBL/GenBank/DDBJ databases">
        <title>Gene loss provides genomic basis for host adaptation in cereal stripe rust fungi.</title>
        <authorList>
            <person name="Xia C."/>
        </authorList>
    </citation>
    <scope>NUCLEOTIDE SEQUENCE [LARGE SCALE GENOMIC DNA]</scope>
    <source>
        <strain evidence="3 4">93TX-2</strain>
    </source>
</reference>
<feature type="compositionally biased region" description="Polar residues" evidence="1">
    <location>
        <begin position="60"/>
        <end position="73"/>
    </location>
</feature>
<dbReference type="EMBL" id="PKSM01000154">
    <property type="protein sequence ID" value="POW06801.1"/>
    <property type="molecule type" value="Genomic_DNA"/>
</dbReference>
<name>A0A2S4VBB1_9BASI</name>
<keyword evidence="4" id="KW-1185">Reference proteome</keyword>
<feature type="chain" id="PRO_5015491764" evidence="2">
    <location>
        <begin position="27"/>
        <end position="73"/>
    </location>
</feature>
<reference evidence="4" key="2">
    <citation type="journal article" date="2018" name="BMC Genomics">
        <title>Genomic insights into host adaptation between the wheat stripe rust pathogen (Puccinia striiformis f. sp. tritici) and the barley stripe rust pathogen (Puccinia striiformis f. sp. hordei).</title>
        <authorList>
            <person name="Xia C."/>
            <person name="Wang M."/>
            <person name="Yin C."/>
            <person name="Cornejo O.E."/>
            <person name="Hulbert S.H."/>
            <person name="Chen X."/>
        </authorList>
    </citation>
    <scope>NUCLEOTIDE SEQUENCE [LARGE SCALE GENOMIC DNA]</scope>
    <source>
        <strain evidence="4">93TX-2</strain>
    </source>
</reference>
<dbReference type="VEuPathDB" id="FungiDB:PSHT_10225"/>
<dbReference type="Proteomes" id="UP000238274">
    <property type="component" value="Unassembled WGS sequence"/>
</dbReference>
<evidence type="ECO:0000256" key="1">
    <source>
        <dbReference type="SAM" id="MobiDB-lite"/>
    </source>
</evidence>
<gene>
    <name evidence="3" type="ORF">PSHT_10225</name>
</gene>
<evidence type="ECO:0000313" key="4">
    <source>
        <dbReference type="Proteomes" id="UP000238274"/>
    </source>
</evidence>
<feature type="signal peptide" evidence="2">
    <location>
        <begin position="1"/>
        <end position="26"/>
    </location>
</feature>
<evidence type="ECO:0000256" key="2">
    <source>
        <dbReference type="SAM" id="SignalP"/>
    </source>
</evidence>
<accession>A0A2S4VBB1</accession>
<dbReference type="VEuPathDB" id="FungiDB:PSTT_15680"/>
<comment type="caution">
    <text evidence="3">The sequence shown here is derived from an EMBL/GenBank/DDBJ whole genome shotgun (WGS) entry which is preliminary data.</text>
</comment>
<reference evidence="4" key="3">
    <citation type="journal article" date="2018" name="Mol. Plant Microbe Interact.">
        <title>Genome sequence resources for the wheat stripe rust pathogen (Puccinia striiformis f. sp. tritici) and the barley stripe rust pathogen (Puccinia striiformis f. sp. hordei).</title>
        <authorList>
            <person name="Xia C."/>
            <person name="Wang M."/>
            <person name="Yin C."/>
            <person name="Cornejo O.E."/>
            <person name="Hulbert S.H."/>
            <person name="Chen X."/>
        </authorList>
    </citation>
    <scope>NUCLEOTIDE SEQUENCE [LARGE SCALE GENOMIC DNA]</scope>
    <source>
        <strain evidence="4">93TX-2</strain>
    </source>
</reference>